<evidence type="ECO:0000256" key="1">
    <source>
        <dbReference type="ARBA" id="ARBA00022729"/>
    </source>
</evidence>
<dbReference type="Pfam" id="PF13505">
    <property type="entry name" value="OMP_b-brl"/>
    <property type="match status" value="1"/>
</dbReference>
<dbReference type="AlphaFoldDB" id="A0A1M6P3A9"/>
<feature type="domain" description="Outer membrane protein beta-barrel" evidence="2">
    <location>
        <begin position="32"/>
        <end position="187"/>
    </location>
</feature>
<proteinExistence type="predicted"/>
<organism evidence="3 4">
    <name type="scientific">Rhodothermus profundi</name>
    <dbReference type="NCBI Taxonomy" id="633813"/>
    <lineage>
        <taxon>Bacteria</taxon>
        <taxon>Pseudomonadati</taxon>
        <taxon>Rhodothermota</taxon>
        <taxon>Rhodothermia</taxon>
        <taxon>Rhodothermales</taxon>
        <taxon>Rhodothermaceae</taxon>
        <taxon>Rhodothermus</taxon>
    </lineage>
</organism>
<gene>
    <name evidence="3" type="ORF">SAMN04488087_0013</name>
</gene>
<protein>
    <recommendedName>
        <fullName evidence="2">Outer membrane protein beta-barrel domain-containing protein</fullName>
    </recommendedName>
</protein>
<accession>A0A1M6P3A9</accession>
<name>A0A1M6P3A9_9BACT</name>
<dbReference type="EMBL" id="FRAU01000001">
    <property type="protein sequence ID" value="SHK02408.1"/>
    <property type="molecule type" value="Genomic_DNA"/>
</dbReference>
<reference evidence="4" key="1">
    <citation type="submission" date="2016-11" db="EMBL/GenBank/DDBJ databases">
        <authorList>
            <person name="Varghese N."/>
            <person name="Submissions S."/>
        </authorList>
    </citation>
    <scope>NUCLEOTIDE SEQUENCE [LARGE SCALE GENOMIC DNA]</scope>
    <source>
        <strain evidence="4">DSM 22212</strain>
    </source>
</reference>
<evidence type="ECO:0000259" key="2">
    <source>
        <dbReference type="Pfam" id="PF13505"/>
    </source>
</evidence>
<dbReference type="InterPro" id="IPR011250">
    <property type="entry name" value="OMP/PagP_B-barrel"/>
</dbReference>
<dbReference type="STRING" id="633813.SAMN04488087_0013"/>
<dbReference type="InterPro" id="IPR027385">
    <property type="entry name" value="Beta-barrel_OMP"/>
</dbReference>
<keyword evidence="1" id="KW-0732">Signal</keyword>
<keyword evidence="4" id="KW-1185">Reference proteome</keyword>
<sequence>MHTIQGPLQSKELLFNANLERAMKTSLVATVTLLVLLVPSVQAQKTQDATQWGLGVSLIGGGVAASSVVSEATDLFVPVGIYVPIYTAQLRVEPEIGLQRIKVTSGETVTYTVWQLGIGIFQPQLPASGVRIYWGGRVGLSLVSSSVERGGLRSSASGTGLIAGPATGGEYFFSPQFSLGGELQLMYVRISMEGETLTSLRTRPLFFVRWYF</sequence>
<evidence type="ECO:0000313" key="3">
    <source>
        <dbReference type="EMBL" id="SHK02408.1"/>
    </source>
</evidence>
<dbReference type="Proteomes" id="UP000185812">
    <property type="component" value="Unassembled WGS sequence"/>
</dbReference>
<dbReference type="SUPFAM" id="SSF56925">
    <property type="entry name" value="OMPA-like"/>
    <property type="match status" value="1"/>
</dbReference>
<evidence type="ECO:0000313" key="4">
    <source>
        <dbReference type="Proteomes" id="UP000185812"/>
    </source>
</evidence>